<dbReference type="GO" id="GO:0005634">
    <property type="term" value="C:nucleus"/>
    <property type="evidence" value="ECO:0007669"/>
    <property type="project" value="UniProtKB-UniRule"/>
</dbReference>
<dbReference type="EMBL" id="KB206537">
    <property type="protein sequence ID" value="ELP90028.1"/>
    <property type="molecule type" value="Genomic_DNA"/>
</dbReference>
<reference evidence="4 5" key="1">
    <citation type="submission" date="2012-10" db="EMBL/GenBank/DDBJ databases">
        <authorList>
            <person name="Zafar N."/>
            <person name="Inman J."/>
            <person name="Hall N."/>
            <person name="Lorenzi H."/>
            <person name="Caler E."/>
        </authorList>
    </citation>
    <scope>NUCLEOTIDE SEQUENCE [LARGE SCALE GENOMIC DNA]</scope>
    <source>
        <strain evidence="4 5">IP1</strain>
    </source>
</reference>
<keyword evidence="1" id="KW-0539">Nucleus</keyword>
<feature type="region of interest" description="Disordered" evidence="2">
    <location>
        <begin position="1"/>
        <end position="34"/>
    </location>
</feature>
<dbReference type="SMART" id="SM00398">
    <property type="entry name" value="HMG"/>
    <property type="match status" value="1"/>
</dbReference>
<keyword evidence="5" id="KW-1185">Reference proteome</keyword>
<gene>
    <name evidence="4" type="ORF">EIN_403620</name>
</gene>
<dbReference type="AlphaFoldDB" id="A0A0A1U6I2"/>
<dbReference type="OMA" id="EERGNYA"/>
<dbReference type="Proteomes" id="UP000014680">
    <property type="component" value="Unassembled WGS sequence"/>
</dbReference>
<dbReference type="GeneID" id="14889076"/>
<name>A0A0A1U6I2_ENTIV</name>
<dbReference type="RefSeq" id="XP_004256799.1">
    <property type="nucleotide sequence ID" value="XM_004256751.1"/>
</dbReference>
<accession>A0A0A1U6I2</accession>
<dbReference type="VEuPathDB" id="AmoebaDB:EIN_403620"/>
<dbReference type="OrthoDB" id="29385at2759"/>
<dbReference type="InterPro" id="IPR036910">
    <property type="entry name" value="HMG_box_dom_sf"/>
</dbReference>
<evidence type="ECO:0000256" key="1">
    <source>
        <dbReference type="PROSITE-ProRule" id="PRU00267"/>
    </source>
</evidence>
<proteinExistence type="predicted"/>
<evidence type="ECO:0000313" key="5">
    <source>
        <dbReference type="Proteomes" id="UP000014680"/>
    </source>
</evidence>
<dbReference type="SUPFAM" id="SSF47095">
    <property type="entry name" value="HMG-box"/>
    <property type="match status" value="1"/>
</dbReference>
<evidence type="ECO:0000256" key="2">
    <source>
        <dbReference type="SAM" id="MobiDB-lite"/>
    </source>
</evidence>
<feature type="compositionally biased region" description="Basic and acidic residues" evidence="2">
    <location>
        <begin position="23"/>
        <end position="34"/>
    </location>
</feature>
<dbReference type="PROSITE" id="PS50118">
    <property type="entry name" value="HMG_BOX_2"/>
    <property type="match status" value="1"/>
</dbReference>
<dbReference type="Pfam" id="PF09011">
    <property type="entry name" value="HMG_box_2"/>
    <property type="match status" value="1"/>
</dbReference>
<feature type="DNA-binding region" description="HMG box" evidence="1">
    <location>
        <begin position="110"/>
        <end position="176"/>
    </location>
</feature>
<dbReference type="Gene3D" id="1.10.30.10">
    <property type="entry name" value="High mobility group box domain"/>
    <property type="match status" value="1"/>
</dbReference>
<evidence type="ECO:0000259" key="3">
    <source>
        <dbReference type="PROSITE" id="PS50118"/>
    </source>
</evidence>
<feature type="domain" description="HMG box" evidence="3">
    <location>
        <begin position="110"/>
        <end position="176"/>
    </location>
</feature>
<feature type="compositionally biased region" description="Polar residues" evidence="2">
    <location>
        <begin position="195"/>
        <end position="204"/>
    </location>
</feature>
<dbReference type="InterPro" id="IPR009071">
    <property type="entry name" value="HMG_box_dom"/>
</dbReference>
<keyword evidence="1" id="KW-0238">DNA-binding</keyword>
<sequence>MDTAKLPKYPTEQPEHHKRKKATNKEKSERREGELNDLAKAIYMKWKGREYLREAPTLTMKQAEERASAVWDTEPEDITQRYYKTAIIENVLLGEDGYLFKKKKNDGMKRKEEWHPYLLFCKQHREELKQEGVSGNEVMAMLSDKWKSLTEEERGNYAEQARINKQRDLKIDDKKQVQLHDGTIPPPPVHENDTTADTEQTAEK</sequence>
<dbReference type="GO" id="GO:0003677">
    <property type="term" value="F:DNA binding"/>
    <property type="evidence" value="ECO:0007669"/>
    <property type="project" value="UniProtKB-UniRule"/>
</dbReference>
<protein>
    <recommendedName>
        <fullName evidence="3">HMG box domain-containing protein</fullName>
    </recommendedName>
</protein>
<feature type="compositionally biased region" description="Basic and acidic residues" evidence="2">
    <location>
        <begin position="165"/>
        <end position="178"/>
    </location>
</feature>
<organism evidence="4 5">
    <name type="scientific">Entamoeba invadens IP1</name>
    <dbReference type="NCBI Taxonomy" id="370355"/>
    <lineage>
        <taxon>Eukaryota</taxon>
        <taxon>Amoebozoa</taxon>
        <taxon>Evosea</taxon>
        <taxon>Archamoebae</taxon>
        <taxon>Mastigamoebida</taxon>
        <taxon>Entamoebidae</taxon>
        <taxon>Entamoeba</taxon>
    </lineage>
</organism>
<dbReference type="KEGG" id="eiv:EIN_403620"/>
<evidence type="ECO:0000313" key="4">
    <source>
        <dbReference type="EMBL" id="ELP90028.1"/>
    </source>
</evidence>
<feature type="region of interest" description="Disordered" evidence="2">
    <location>
        <begin position="153"/>
        <end position="204"/>
    </location>
</feature>
<dbReference type="CDD" id="cd00084">
    <property type="entry name" value="HMG-box_SF"/>
    <property type="match status" value="1"/>
</dbReference>